<protein>
    <submittedName>
        <fullName evidence="3">Polyisoprenoid-binding protein</fullName>
    </submittedName>
</protein>
<accession>A0A2S0P719</accession>
<dbReference type="Proteomes" id="UP000244173">
    <property type="component" value="Chromosome"/>
</dbReference>
<dbReference type="SMART" id="SM00867">
    <property type="entry name" value="YceI"/>
    <property type="match status" value="1"/>
</dbReference>
<dbReference type="InterPro" id="IPR007372">
    <property type="entry name" value="Lipid/polyisoprenoid-bd_YceI"/>
</dbReference>
<dbReference type="KEGG" id="maer:DAI18_03170"/>
<dbReference type="PANTHER" id="PTHR34406">
    <property type="entry name" value="PROTEIN YCEI"/>
    <property type="match status" value="1"/>
</dbReference>
<feature type="chain" id="PRO_5015434551" evidence="1">
    <location>
        <begin position="22"/>
        <end position="182"/>
    </location>
</feature>
<dbReference type="InterPro" id="IPR036761">
    <property type="entry name" value="TTHA0802/YceI-like_sf"/>
</dbReference>
<proteinExistence type="predicted"/>
<evidence type="ECO:0000259" key="2">
    <source>
        <dbReference type="SMART" id="SM00867"/>
    </source>
</evidence>
<keyword evidence="1" id="KW-0732">Signal</keyword>
<dbReference type="RefSeq" id="WP_107888712.1">
    <property type="nucleotide sequence ID" value="NZ_CP028519.1"/>
</dbReference>
<dbReference type="Gene3D" id="2.40.128.110">
    <property type="entry name" value="Lipid/polyisoprenoid-binding, YceI-like"/>
    <property type="match status" value="1"/>
</dbReference>
<dbReference type="PANTHER" id="PTHR34406:SF1">
    <property type="entry name" value="PROTEIN YCEI"/>
    <property type="match status" value="1"/>
</dbReference>
<name>A0A2S0P719_9NEIS</name>
<keyword evidence="4" id="KW-1185">Reference proteome</keyword>
<sequence>MRRTLLPLVVAVALVAPLTQAQAPVSNKSRIGFVFKQFNVPVEGQFSAFKGDITFDPARPEAGHVDLTLDINSLHLPSKEATGEARKKEWFNAAGFPTARFVSTQIKSLGGGRYQADGKLTIKGITRDASAPLTLREEGPLRIADGALTIRRLDFNIGEGSWRDTDTVANDVQIKFRVALPK</sequence>
<organism evidence="3 4">
    <name type="scientific">Microvirgula aerodenitrificans</name>
    <dbReference type="NCBI Taxonomy" id="57480"/>
    <lineage>
        <taxon>Bacteria</taxon>
        <taxon>Pseudomonadati</taxon>
        <taxon>Pseudomonadota</taxon>
        <taxon>Betaproteobacteria</taxon>
        <taxon>Neisseriales</taxon>
        <taxon>Aquaspirillaceae</taxon>
        <taxon>Microvirgula</taxon>
    </lineage>
</organism>
<gene>
    <name evidence="3" type="ORF">DAI18_03170</name>
</gene>
<evidence type="ECO:0000313" key="3">
    <source>
        <dbReference type="EMBL" id="AVY93146.1"/>
    </source>
</evidence>
<dbReference type="SUPFAM" id="SSF101874">
    <property type="entry name" value="YceI-like"/>
    <property type="match status" value="1"/>
</dbReference>
<dbReference type="EMBL" id="CP028519">
    <property type="protein sequence ID" value="AVY93146.1"/>
    <property type="molecule type" value="Genomic_DNA"/>
</dbReference>
<reference evidence="3 4" key="1">
    <citation type="submission" date="2018-04" db="EMBL/GenBank/DDBJ databases">
        <title>Denitrifier Microvirgula.</title>
        <authorList>
            <person name="Anderson E."/>
            <person name="Jang J."/>
            <person name="Ishii S."/>
        </authorList>
    </citation>
    <scope>NUCLEOTIDE SEQUENCE [LARGE SCALE GENOMIC DNA]</scope>
    <source>
        <strain evidence="3 4">BE2.4</strain>
    </source>
</reference>
<dbReference type="OrthoDB" id="1247465at2"/>
<dbReference type="Pfam" id="PF04264">
    <property type="entry name" value="YceI"/>
    <property type="match status" value="1"/>
</dbReference>
<feature type="signal peptide" evidence="1">
    <location>
        <begin position="1"/>
        <end position="21"/>
    </location>
</feature>
<dbReference type="STRING" id="1122240.GCA_000620105_00373"/>
<feature type="domain" description="Lipid/polyisoprenoid-binding YceI-like" evidence="2">
    <location>
        <begin position="19"/>
        <end position="181"/>
    </location>
</feature>
<evidence type="ECO:0000256" key="1">
    <source>
        <dbReference type="SAM" id="SignalP"/>
    </source>
</evidence>
<dbReference type="AlphaFoldDB" id="A0A2S0P719"/>
<evidence type="ECO:0000313" key="4">
    <source>
        <dbReference type="Proteomes" id="UP000244173"/>
    </source>
</evidence>